<dbReference type="Gene3D" id="3.40.50.10540">
    <property type="entry name" value="Crotonobetainyl-coa:carnitine coa-transferase, domain 1"/>
    <property type="match status" value="1"/>
</dbReference>
<protein>
    <submittedName>
        <fullName evidence="1">2-methylfumaryl-CoA isomerase</fullName>
    </submittedName>
</protein>
<sequence length="411" mass="43516">MTAPEHSSDRPLAGLRIVEISSFVASPLCGLTLCQLGAEVIRIDPLGGAADTGRWPLTGTGASIYWTGLNRGKRSIGLDLRSESGQDIVRRLVTAPGPGNGILVTNTGGRAWMSHDTLCALRSDVITLELLGRRDGRPAVDYTVNAALGFPQITGPSDHDGVVNHVLPAWDIAAGLHAALAITAAVHRRATTGAGSHIVLPLEDVALATAGTLGYLTEVQVNGTGRPATGNDVYGTYGTDFVTADGVRFMVVALTSRHFRDLTALTGTQETVAALETALGADFGRESDRFEHRDLLTALFARWFRSHDADEAGRALAGSSVLHERYRTFEQVVRSGDLERNPLFATLSQPRIGEYLAAAMPASFDGVHLRTGPAADLGSDGREVLREVLALDDAEIAALTDTGVLAEPPRS</sequence>
<dbReference type="Pfam" id="PF02515">
    <property type="entry name" value="CoA_transf_3"/>
    <property type="match status" value="1"/>
</dbReference>
<accession>A0A846XCB9</accession>
<dbReference type="InterPro" id="IPR050509">
    <property type="entry name" value="CoA-transferase_III"/>
</dbReference>
<dbReference type="PANTHER" id="PTHR48228:SF5">
    <property type="entry name" value="ALPHA-METHYLACYL-COA RACEMASE"/>
    <property type="match status" value="1"/>
</dbReference>
<dbReference type="AlphaFoldDB" id="A0A846XCB9"/>
<comment type="caution">
    <text evidence="1">The sequence shown here is derived from an EMBL/GenBank/DDBJ whole genome shotgun (WGS) entry which is preliminary data.</text>
</comment>
<dbReference type="InterPro" id="IPR044855">
    <property type="entry name" value="CoA-Trfase_III_dom3_sf"/>
</dbReference>
<dbReference type="GO" id="GO:0016853">
    <property type="term" value="F:isomerase activity"/>
    <property type="evidence" value="ECO:0007669"/>
    <property type="project" value="UniProtKB-KW"/>
</dbReference>
<evidence type="ECO:0000313" key="1">
    <source>
        <dbReference type="EMBL" id="NKY31644.1"/>
    </source>
</evidence>
<evidence type="ECO:0000313" key="2">
    <source>
        <dbReference type="Proteomes" id="UP000565715"/>
    </source>
</evidence>
<name>A0A846XCB9_9NOCA</name>
<dbReference type="InterPro" id="IPR003673">
    <property type="entry name" value="CoA-Trfase_fam_III"/>
</dbReference>
<keyword evidence="1" id="KW-0413">Isomerase</keyword>
<dbReference type="Gene3D" id="3.30.1540.10">
    <property type="entry name" value="formyl-coa transferase, domain 3"/>
    <property type="match status" value="1"/>
</dbReference>
<organism evidence="1 2">
    <name type="scientific">Nocardia speluncae</name>
    <dbReference type="NCBI Taxonomy" id="419477"/>
    <lineage>
        <taxon>Bacteria</taxon>
        <taxon>Bacillati</taxon>
        <taxon>Actinomycetota</taxon>
        <taxon>Actinomycetes</taxon>
        <taxon>Mycobacteriales</taxon>
        <taxon>Nocardiaceae</taxon>
        <taxon>Nocardia</taxon>
    </lineage>
</organism>
<dbReference type="SUPFAM" id="SSF89796">
    <property type="entry name" value="CoA-transferase family III (CaiB/BaiF)"/>
    <property type="match status" value="1"/>
</dbReference>
<gene>
    <name evidence="1" type="ORF">HGA13_00950</name>
</gene>
<dbReference type="EMBL" id="JAAXOO010000001">
    <property type="protein sequence ID" value="NKY31644.1"/>
    <property type="molecule type" value="Genomic_DNA"/>
</dbReference>
<dbReference type="PANTHER" id="PTHR48228">
    <property type="entry name" value="SUCCINYL-COA--D-CITRAMALATE COA-TRANSFERASE"/>
    <property type="match status" value="1"/>
</dbReference>
<dbReference type="Proteomes" id="UP000565715">
    <property type="component" value="Unassembled WGS sequence"/>
</dbReference>
<dbReference type="RefSeq" id="WP_068035155.1">
    <property type="nucleotide sequence ID" value="NZ_JAAXOO010000001.1"/>
</dbReference>
<keyword evidence="2" id="KW-1185">Reference proteome</keyword>
<reference evidence="1 2" key="1">
    <citation type="submission" date="2020-04" db="EMBL/GenBank/DDBJ databases">
        <title>MicrobeNet Type strains.</title>
        <authorList>
            <person name="Nicholson A.C."/>
        </authorList>
    </citation>
    <scope>NUCLEOTIDE SEQUENCE [LARGE SCALE GENOMIC DNA]</scope>
    <source>
        <strain evidence="1 2">DSM 45078</strain>
    </source>
</reference>
<proteinExistence type="predicted"/>
<dbReference type="InterPro" id="IPR023606">
    <property type="entry name" value="CoA-Trfase_III_dom_1_sf"/>
</dbReference>